<feature type="compositionally biased region" description="Polar residues" evidence="1">
    <location>
        <begin position="7"/>
        <end position="28"/>
    </location>
</feature>
<dbReference type="AlphaFoldDB" id="A0A4D9DSH9"/>
<reference evidence="2 3" key="2">
    <citation type="submission" date="2019-04" db="EMBL/GenBank/DDBJ databases">
        <title>The genome sequence of big-headed turtle.</title>
        <authorList>
            <person name="Gong S."/>
        </authorList>
    </citation>
    <scope>NUCLEOTIDE SEQUENCE [LARGE SCALE GENOMIC DNA]</scope>
    <source>
        <strain evidence="2">DO16091913</strain>
        <tissue evidence="2">Muscle</tissue>
    </source>
</reference>
<accession>A0A4D9DSH9</accession>
<protein>
    <submittedName>
        <fullName evidence="2">Tudor domain-containing protein 10</fullName>
    </submittedName>
</protein>
<reference evidence="2 3" key="1">
    <citation type="submission" date="2019-04" db="EMBL/GenBank/DDBJ databases">
        <title>Draft genome of the big-headed turtle Platysternon megacephalum.</title>
        <authorList>
            <person name="Gong S."/>
        </authorList>
    </citation>
    <scope>NUCLEOTIDE SEQUENCE [LARGE SCALE GENOMIC DNA]</scope>
    <source>
        <strain evidence="2">DO16091913</strain>
        <tissue evidence="2">Muscle</tissue>
    </source>
</reference>
<comment type="caution">
    <text evidence="2">The sequence shown here is derived from an EMBL/GenBank/DDBJ whole genome shotgun (WGS) entry which is preliminary data.</text>
</comment>
<evidence type="ECO:0000256" key="1">
    <source>
        <dbReference type="SAM" id="MobiDB-lite"/>
    </source>
</evidence>
<evidence type="ECO:0000313" key="2">
    <source>
        <dbReference type="EMBL" id="TFJ99301.1"/>
    </source>
</evidence>
<name>A0A4D9DSH9_9SAUR</name>
<sequence length="146" mass="16206">MPLSFLCQKQDTNRSEQPAASNSQQRQARLIPTAQSQLPHGGSAKKHLLLALHFPRTFGLRLVYGQAVDLASWLGHSLPLPYLWHRWLGSVTETPVMLHSHMPGLAPRAAAGGSNLTVPGQRHNDGTWAFPYRHCHVSSKQLHIRA</sequence>
<dbReference type="EMBL" id="QXTE01000336">
    <property type="protein sequence ID" value="TFJ99301.1"/>
    <property type="molecule type" value="Genomic_DNA"/>
</dbReference>
<keyword evidence="3" id="KW-1185">Reference proteome</keyword>
<dbReference type="Proteomes" id="UP000297703">
    <property type="component" value="Unassembled WGS sequence"/>
</dbReference>
<proteinExistence type="predicted"/>
<gene>
    <name evidence="2" type="ORF">DR999_PMT18676</name>
</gene>
<organism evidence="2 3">
    <name type="scientific">Platysternon megacephalum</name>
    <name type="common">big-headed turtle</name>
    <dbReference type="NCBI Taxonomy" id="55544"/>
    <lineage>
        <taxon>Eukaryota</taxon>
        <taxon>Metazoa</taxon>
        <taxon>Chordata</taxon>
        <taxon>Craniata</taxon>
        <taxon>Vertebrata</taxon>
        <taxon>Euteleostomi</taxon>
        <taxon>Archelosauria</taxon>
        <taxon>Testudinata</taxon>
        <taxon>Testudines</taxon>
        <taxon>Cryptodira</taxon>
        <taxon>Durocryptodira</taxon>
        <taxon>Testudinoidea</taxon>
        <taxon>Platysternidae</taxon>
        <taxon>Platysternon</taxon>
    </lineage>
</organism>
<feature type="region of interest" description="Disordered" evidence="1">
    <location>
        <begin position="1"/>
        <end position="28"/>
    </location>
</feature>
<evidence type="ECO:0000313" key="3">
    <source>
        <dbReference type="Proteomes" id="UP000297703"/>
    </source>
</evidence>